<dbReference type="Proteomes" id="UP000281726">
    <property type="component" value="Unassembled WGS sequence"/>
</dbReference>
<dbReference type="InterPro" id="IPR012495">
    <property type="entry name" value="TadE-like_dom"/>
</dbReference>
<protein>
    <submittedName>
        <fullName evidence="2">Pilus assembly protein</fullName>
    </submittedName>
</protein>
<sequence length="106" mass="11185">MEMALVLPLLLLVVFAIIDFGRMLNTQITLTEAARDAARSVSLGVDPAERVTRIAGPDVAIEAECVNGAAEVRLTQDFVFVTPVGLLGGGFDGEVELTARGLTPCQ</sequence>
<reference evidence="2 3" key="1">
    <citation type="journal article" date="2004" name="Syst. Appl. Microbiol.">
        <title>Cryptoendolithic actinomycetes from antarctic sandstone rock samples: Micromonospora endolithica sp. nov. and two isolates related to Micromonospora coerulea Jensen 1932.</title>
        <authorList>
            <person name="Hirsch P."/>
            <person name="Mevs U."/>
            <person name="Kroppenstedt R.M."/>
            <person name="Schumann P."/>
            <person name="Stackebrandt E."/>
        </authorList>
    </citation>
    <scope>NUCLEOTIDE SEQUENCE [LARGE SCALE GENOMIC DNA]</scope>
    <source>
        <strain evidence="2 3">JCM 12677</strain>
    </source>
</reference>
<accession>A0A3A9ZG21</accession>
<evidence type="ECO:0000313" key="3">
    <source>
        <dbReference type="Proteomes" id="UP000281726"/>
    </source>
</evidence>
<dbReference type="Pfam" id="PF07811">
    <property type="entry name" value="TadE"/>
    <property type="match status" value="1"/>
</dbReference>
<gene>
    <name evidence="2" type="ORF">D7223_15020</name>
</gene>
<organism evidence="2 3">
    <name type="scientific">Micromonospora endolithica</name>
    <dbReference type="NCBI Taxonomy" id="230091"/>
    <lineage>
        <taxon>Bacteria</taxon>
        <taxon>Bacillati</taxon>
        <taxon>Actinomycetota</taxon>
        <taxon>Actinomycetes</taxon>
        <taxon>Micromonosporales</taxon>
        <taxon>Micromonosporaceae</taxon>
        <taxon>Micromonospora</taxon>
    </lineage>
</organism>
<evidence type="ECO:0000313" key="2">
    <source>
        <dbReference type="EMBL" id="RKN46236.1"/>
    </source>
</evidence>
<dbReference type="EMBL" id="RBAK01000005">
    <property type="protein sequence ID" value="RKN46236.1"/>
    <property type="molecule type" value="Genomic_DNA"/>
</dbReference>
<comment type="caution">
    <text evidence="2">The sequence shown here is derived from an EMBL/GenBank/DDBJ whole genome shotgun (WGS) entry which is preliminary data.</text>
</comment>
<keyword evidence="3" id="KW-1185">Reference proteome</keyword>
<proteinExistence type="predicted"/>
<evidence type="ECO:0000259" key="1">
    <source>
        <dbReference type="Pfam" id="PF07811"/>
    </source>
</evidence>
<dbReference type="RefSeq" id="WP_120729019.1">
    <property type="nucleotide sequence ID" value="NZ_RBAK01000005.1"/>
</dbReference>
<feature type="domain" description="TadE-like" evidence="1">
    <location>
        <begin position="2"/>
        <end position="39"/>
    </location>
</feature>
<name>A0A3A9ZG21_9ACTN</name>
<dbReference type="OrthoDB" id="5190946at2"/>
<dbReference type="AlphaFoldDB" id="A0A3A9ZG21"/>